<evidence type="ECO:0000259" key="1">
    <source>
        <dbReference type="PROSITE" id="PS51387"/>
    </source>
</evidence>
<dbReference type="PANTHER" id="PTHR11748">
    <property type="entry name" value="D-LACTATE DEHYDROGENASE"/>
    <property type="match status" value="1"/>
</dbReference>
<dbReference type="EMBL" id="CP077717">
    <property type="protein sequence ID" value="QXJ27465.1"/>
    <property type="molecule type" value="Genomic_DNA"/>
</dbReference>
<dbReference type="GO" id="GO:0071949">
    <property type="term" value="F:FAD binding"/>
    <property type="evidence" value="ECO:0007669"/>
    <property type="project" value="InterPro"/>
</dbReference>
<dbReference type="InterPro" id="IPR006094">
    <property type="entry name" value="Oxid_FAD_bind_N"/>
</dbReference>
<dbReference type="InterPro" id="IPR016166">
    <property type="entry name" value="FAD-bd_PCMH"/>
</dbReference>
<dbReference type="GeneID" id="65561951"/>
<dbReference type="GO" id="GO:0004458">
    <property type="term" value="F:D-lactate dehydrogenase (cytochrome) activity"/>
    <property type="evidence" value="ECO:0007669"/>
    <property type="project" value="TreeGrafter"/>
</dbReference>
<dbReference type="PANTHER" id="PTHR11748:SF111">
    <property type="entry name" value="D-LACTATE DEHYDROGENASE, MITOCHONDRIAL-RELATED"/>
    <property type="match status" value="1"/>
</dbReference>
<accession>A0A8F5GS60</accession>
<dbReference type="GO" id="GO:0008720">
    <property type="term" value="F:D-lactate dehydrogenase (NAD+) activity"/>
    <property type="evidence" value="ECO:0007669"/>
    <property type="project" value="TreeGrafter"/>
</dbReference>
<proteinExistence type="predicted"/>
<keyword evidence="2" id="KW-0560">Oxidoreductase</keyword>
<dbReference type="KEGG" id="sshi:J5U23_00332"/>
<dbReference type="OrthoDB" id="26910at2157"/>
<gene>
    <name evidence="2" type="ORF">J5U23_00332</name>
</gene>
<feature type="domain" description="FAD-binding PCMH-type" evidence="1">
    <location>
        <begin position="17"/>
        <end position="193"/>
    </location>
</feature>
<reference evidence="2" key="1">
    <citation type="journal article" date="2021" name="Environ. Microbiol.">
        <title>New insights into the diversity and evolution of the archaeal mobilome from three complete genomes of Saccharolobus shibatae.</title>
        <authorList>
            <person name="Medvedeva S."/>
            <person name="Brandt D."/>
            <person name="Cvirkaite-Krupovic V."/>
            <person name="Liu Y."/>
            <person name="Severinov K."/>
            <person name="Ishino S."/>
            <person name="Ishino Y."/>
            <person name="Prangishvili D."/>
            <person name="Kalinowski J."/>
            <person name="Krupovic M."/>
        </authorList>
    </citation>
    <scope>NUCLEOTIDE SEQUENCE</scope>
    <source>
        <strain evidence="2">B12</strain>
    </source>
</reference>
<dbReference type="GO" id="GO:1903457">
    <property type="term" value="P:lactate catabolic process"/>
    <property type="evidence" value="ECO:0007669"/>
    <property type="project" value="TreeGrafter"/>
</dbReference>
<evidence type="ECO:0000313" key="3">
    <source>
        <dbReference type="Proteomes" id="UP000694018"/>
    </source>
</evidence>
<dbReference type="AlphaFoldDB" id="A0A8F5GS60"/>
<dbReference type="EC" id="1.1.99.14" evidence="2"/>
<evidence type="ECO:0000313" key="2">
    <source>
        <dbReference type="EMBL" id="QXJ27465.1"/>
    </source>
</evidence>
<dbReference type="RefSeq" id="WP_218266753.1">
    <property type="nucleotide sequence ID" value="NZ_CP077717.1"/>
</dbReference>
<name>A0A8F5GS60_SACSH</name>
<sequence length="359" mass="40299">MDWIDELARIVKTSDGKNEGSTIWKITAIPKTYEELRDVIKFANERKLSIYPLSFNAHHIGPPINTDIGVKLSQFNNVIEISDEDLYVTSQVGVKVSDLFEMVKAKGLFLPAYYDGSLGGLMATNLPTPFSSFYGYPKNLILMAKIITGDGIIAKGGGKTLKFSSGYKIHKILSGMLGWLGIYLEATLKVYPFPEVIATFQTDKVTLTSKYRPISIIHEVDEKGERTYVTFIGFKKAMSKIEEEIGVKGQDGFYNINYVDSERIISIHTVRGREVEEIKKAKNIMKVKRAIGIVGTGYCRLEVASFDNLKVLRQEINGHVVVERGDYKGDYWGISDKETLYKLKEAFDPNNILLPGLLL</sequence>
<protein>
    <submittedName>
        <fullName evidence="2">Glycolate dehydrogenase, FAD-binding subunit GlcE</fullName>
        <ecNumber evidence="2">1.1.99.14</ecNumber>
    </submittedName>
</protein>
<dbReference type="PROSITE" id="PS51387">
    <property type="entry name" value="FAD_PCMH"/>
    <property type="match status" value="1"/>
</dbReference>
<dbReference type="GO" id="GO:0019154">
    <property type="term" value="F:glycolate dehydrogenase activity"/>
    <property type="evidence" value="ECO:0007669"/>
    <property type="project" value="UniProtKB-EC"/>
</dbReference>
<dbReference type="Proteomes" id="UP000694018">
    <property type="component" value="Chromosome"/>
</dbReference>
<dbReference type="Pfam" id="PF01565">
    <property type="entry name" value="FAD_binding_4"/>
    <property type="match status" value="1"/>
</dbReference>
<organism evidence="2 3">
    <name type="scientific">Saccharolobus shibatae (strain ATCC 51178 / DSM 5389 / JCM 8931 / NBRC 15437 / B12)</name>
    <name type="common">Sulfolobus shibatae</name>
    <dbReference type="NCBI Taxonomy" id="523848"/>
    <lineage>
        <taxon>Archaea</taxon>
        <taxon>Thermoproteota</taxon>
        <taxon>Thermoprotei</taxon>
        <taxon>Sulfolobales</taxon>
        <taxon>Sulfolobaceae</taxon>
        <taxon>Saccharolobus</taxon>
    </lineage>
</organism>